<dbReference type="EMBL" id="CP000713">
    <property type="protein sequence ID" value="ABQ94264.1"/>
    <property type="molecule type" value="Genomic_DNA"/>
</dbReference>
<evidence type="ECO:0000313" key="1">
    <source>
        <dbReference type="EMBL" id="ABQ94264.1"/>
    </source>
</evidence>
<organism evidence="1">
    <name type="scientific">Psychrobacter sp. (strain PRwf-1)</name>
    <dbReference type="NCBI Taxonomy" id="349106"/>
    <lineage>
        <taxon>Bacteria</taxon>
        <taxon>Pseudomonadati</taxon>
        <taxon>Pseudomonadota</taxon>
        <taxon>Gammaproteobacteria</taxon>
        <taxon>Moraxellales</taxon>
        <taxon>Moraxellaceae</taxon>
        <taxon>Psychrobacter</taxon>
    </lineage>
</organism>
<name>A5WF23_PSYWF</name>
<accession>A5WF23</accession>
<sequence>MKSLELWRSVTTAQNWQLWLNKNGNDGTLLDTEDNVSFIHKDKKKAIKITYESDGQFDFEYWYSEFEGTDEKISVLNIIFSNFEKAKFELRRLLEN</sequence>
<proteinExistence type="predicted"/>
<dbReference type="HOGENOM" id="CLU_2357657_0_0_6"/>
<protein>
    <submittedName>
        <fullName evidence="1">Uncharacterized protein</fullName>
    </submittedName>
</protein>
<dbReference type="KEGG" id="prw:PsycPRwf_1319"/>
<reference evidence="1" key="1">
    <citation type="submission" date="2007-05" db="EMBL/GenBank/DDBJ databases">
        <title>Complete sequence of chromosome of Psychrobacter sp. PRwf-1.</title>
        <authorList>
            <consortium name="US DOE Joint Genome Institute"/>
            <person name="Copeland A."/>
            <person name="Lucas S."/>
            <person name="Lapidus A."/>
            <person name="Barry K."/>
            <person name="Detter J.C."/>
            <person name="Glavina del Rio T."/>
            <person name="Hammon N."/>
            <person name="Israni S."/>
            <person name="Dalin E."/>
            <person name="Tice H."/>
            <person name="Pitluck S."/>
            <person name="Chain P."/>
            <person name="Malfatti S."/>
            <person name="Shin M."/>
            <person name="Vergez L."/>
            <person name="Schmutz J."/>
            <person name="Larimer F."/>
            <person name="Land M."/>
            <person name="Hauser L."/>
            <person name="Kyrpides N."/>
            <person name="Kim E."/>
            <person name="Tiedje J."/>
            <person name="Richardson P."/>
        </authorList>
    </citation>
    <scope>NUCLEOTIDE SEQUENCE [LARGE SCALE GENOMIC DNA]</scope>
    <source>
        <strain evidence="1">PRwf-1</strain>
    </source>
</reference>
<dbReference type="AlphaFoldDB" id="A5WF23"/>
<gene>
    <name evidence="1" type="ordered locus">PsycPRwf_1319</name>
</gene>